<evidence type="ECO:0000313" key="5">
    <source>
        <dbReference type="Proteomes" id="UP000220157"/>
    </source>
</evidence>
<comment type="caution">
    <text evidence="3">The sequence shown here is derived from an EMBL/GenBank/DDBJ whole genome shotgun (WGS) entry which is preliminary data.</text>
</comment>
<sequence>MSINVLLTLVEQYKEAAQLIEAAQAEQEQLKIQIRETLAERSTNYLEVGCHKVRLSDFSSTRLDSKAIKAVAPDLYNQYSKTVTGTRLSIT</sequence>
<reference evidence="4 5" key="1">
    <citation type="journal article" date="2017" name="Front. Microbiol.">
        <title>New Insights into the Diversity of the Genus Faecalibacterium.</title>
        <authorList>
            <person name="Benevides L."/>
            <person name="Burman S."/>
            <person name="Martin R."/>
            <person name="Robert V."/>
            <person name="Thomas M."/>
            <person name="Miquel S."/>
            <person name="Chain F."/>
            <person name="Sokol H."/>
            <person name="Bermudez-Humaran L.G."/>
            <person name="Morrison M."/>
            <person name="Langella P."/>
            <person name="Azevedo V.A."/>
            <person name="Chatel J.M."/>
            <person name="Soares S."/>
        </authorList>
    </citation>
    <scope>NUCLEOTIDE SEQUENCE [LARGE SCALE GENOMIC DNA]</scope>
    <source>
        <strain evidence="2 4">CNCM I 4546</strain>
        <strain evidence="3 5">CNCM I 4573</strain>
    </source>
</reference>
<dbReference type="Proteomes" id="UP000219901">
    <property type="component" value="Unassembled WGS sequence"/>
</dbReference>
<dbReference type="EMBL" id="NMTW01000053">
    <property type="protein sequence ID" value="PDX74218.1"/>
    <property type="molecule type" value="Genomic_DNA"/>
</dbReference>
<keyword evidence="1" id="KW-0175">Coiled coil</keyword>
<name>A0A2A7A5E5_9FIRM</name>
<evidence type="ECO:0000313" key="2">
    <source>
        <dbReference type="EMBL" id="PDX71221.1"/>
    </source>
</evidence>
<evidence type="ECO:0000256" key="1">
    <source>
        <dbReference type="SAM" id="Coils"/>
    </source>
</evidence>
<dbReference type="AlphaFoldDB" id="A0A2A7A5E5"/>
<feature type="coiled-coil region" evidence="1">
    <location>
        <begin position="6"/>
        <end position="40"/>
    </location>
</feature>
<dbReference type="RefSeq" id="WP_097783831.1">
    <property type="nucleotide sequence ID" value="NZ_JAEKBY010000002.1"/>
</dbReference>
<gene>
    <name evidence="2" type="ORF">CGS55_13625</name>
    <name evidence="3" type="ORF">CGS56_14355</name>
</gene>
<organism evidence="3 5">
    <name type="scientific">Faecalibacterium prausnitzii</name>
    <dbReference type="NCBI Taxonomy" id="853"/>
    <lineage>
        <taxon>Bacteria</taxon>
        <taxon>Bacillati</taxon>
        <taxon>Bacillota</taxon>
        <taxon>Clostridia</taxon>
        <taxon>Eubacteriales</taxon>
        <taxon>Oscillospiraceae</taxon>
        <taxon>Faecalibacterium</taxon>
    </lineage>
</organism>
<proteinExistence type="predicted"/>
<reference evidence="3" key="2">
    <citation type="submission" date="2017-07" db="EMBL/GenBank/DDBJ databases">
        <authorList>
            <person name="Sun Z.S."/>
            <person name="Albrecht U."/>
            <person name="Echele G."/>
            <person name="Lee C.C."/>
        </authorList>
    </citation>
    <scope>NUCLEOTIDE SEQUENCE</scope>
    <source>
        <strain evidence="2">CNCM I 4546</strain>
        <strain evidence="3">CNCM I 4573</strain>
    </source>
</reference>
<dbReference type="Proteomes" id="UP000220157">
    <property type="component" value="Unassembled WGS sequence"/>
</dbReference>
<dbReference type="EMBL" id="NMTV01000071">
    <property type="protein sequence ID" value="PDX71221.1"/>
    <property type="molecule type" value="Genomic_DNA"/>
</dbReference>
<accession>A0A2A7A5E5</accession>
<protein>
    <submittedName>
        <fullName evidence="3">Uncharacterized protein</fullName>
    </submittedName>
</protein>
<evidence type="ECO:0000313" key="4">
    <source>
        <dbReference type="Proteomes" id="UP000219901"/>
    </source>
</evidence>
<evidence type="ECO:0000313" key="3">
    <source>
        <dbReference type="EMBL" id="PDX74218.1"/>
    </source>
</evidence>